<comment type="caution">
    <text evidence="3">The sequence shown here is derived from an EMBL/GenBank/DDBJ whole genome shotgun (WGS) entry which is preliminary data.</text>
</comment>
<gene>
    <name evidence="3" type="ORF">BDP81DRAFT_69692</name>
</gene>
<dbReference type="RefSeq" id="XP_060442285.1">
    <property type="nucleotide sequence ID" value="XM_060596168.1"/>
</dbReference>
<evidence type="ECO:0000256" key="2">
    <source>
        <dbReference type="SAM" id="Phobius"/>
    </source>
</evidence>
<keyword evidence="2" id="KW-1133">Transmembrane helix</keyword>
<feature type="region of interest" description="Disordered" evidence="1">
    <location>
        <begin position="1"/>
        <end position="52"/>
    </location>
</feature>
<evidence type="ECO:0000313" key="3">
    <source>
        <dbReference type="EMBL" id="KAK1633678.1"/>
    </source>
</evidence>
<feature type="transmembrane region" description="Helical" evidence="2">
    <location>
        <begin position="179"/>
        <end position="195"/>
    </location>
</feature>
<keyword evidence="2" id="KW-0472">Membrane</keyword>
<dbReference type="Proteomes" id="UP001243989">
    <property type="component" value="Unassembled WGS sequence"/>
</dbReference>
<organism evidence="3 4">
    <name type="scientific">Colletotrichum phormii</name>
    <dbReference type="NCBI Taxonomy" id="359342"/>
    <lineage>
        <taxon>Eukaryota</taxon>
        <taxon>Fungi</taxon>
        <taxon>Dikarya</taxon>
        <taxon>Ascomycota</taxon>
        <taxon>Pezizomycotina</taxon>
        <taxon>Sordariomycetes</taxon>
        <taxon>Hypocreomycetidae</taxon>
        <taxon>Glomerellales</taxon>
        <taxon>Glomerellaceae</taxon>
        <taxon>Colletotrichum</taxon>
        <taxon>Colletotrichum acutatum species complex</taxon>
    </lineage>
</organism>
<reference evidence="3" key="1">
    <citation type="submission" date="2021-06" db="EMBL/GenBank/DDBJ databases">
        <title>Comparative genomics, transcriptomics and evolutionary studies reveal genomic signatures of adaptation to plant cell wall in hemibiotrophic fungi.</title>
        <authorList>
            <consortium name="DOE Joint Genome Institute"/>
            <person name="Baroncelli R."/>
            <person name="Diaz J.F."/>
            <person name="Benocci T."/>
            <person name="Peng M."/>
            <person name="Battaglia E."/>
            <person name="Haridas S."/>
            <person name="Andreopoulos W."/>
            <person name="Labutti K."/>
            <person name="Pangilinan J."/>
            <person name="Floch G.L."/>
            <person name="Makela M.R."/>
            <person name="Henrissat B."/>
            <person name="Grigoriev I.V."/>
            <person name="Crouch J.A."/>
            <person name="De Vries R.P."/>
            <person name="Sukno S.A."/>
            <person name="Thon M.R."/>
        </authorList>
    </citation>
    <scope>NUCLEOTIDE SEQUENCE</scope>
    <source>
        <strain evidence="3">CBS 102054</strain>
    </source>
</reference>
<name>A0AAI9ZMJ6_9PEZI</name>
<evidence type="ECO:0000313" key="4">
    <source>
        <dbReference type="Proteomes" id="UP001243989"/>
    </source>
</evidence>
<dbReference type="AlphaFoldDB" id="A0AAI9ZMJ6"/>
<evidence type="ECO:0000256" key="1">
    <source>
        <dbReference type="SAM" id="MobiDB-lite"/>
    </source>
</evidence>
<dbReference type="GeneID" id="85481030"/>
<feature type="compositionally biased region" description="Polar residues" evidence="1">
    <location>
        <begin position="1"/>
        <end position="19"/>
    </location>
</feature>
<proteinExistence type="predicted"/>
<keyword evidence="2" id="KW-0812">Transmembrane</keyword>
<dbReference type="EMBL" id="JAHMHQ010000017">
    <property type="protein sequence ID" value="KAK1633678.1"/>
    <property type="molecule type" value="Genomic_DNA"/>
</dbReference>
<accession>A0AAI9ZMJ6</accession>
<keyword evidence="4" id="KW-1185">Reference proteome</keyword>
<sequence>MDQSQNSAFTGPNASNQQPIVFRRQTIPARRSSNRERPQSRRSRALGLQPARHVRIVHRPKQQAGRQLLSSQARVSLPPPVESAGVIEAQPSASLNDLRRYAPPLTPRQQYHSAALPSPLGFLQQSEFRSSSFPFHGPLNSFQNIAYPLRLLFQLGGVSLRVTALSEYTLYPAIRTHRIIYRYTCLMIMAIPLILRRLS</sequence>
<protein>
    <submittedName>
        <fullName evidence="3">Uncharacterized protein</fullName>
    </submittedName>
</protein>